<evidence type="ECO:0000313" key="1">
    <source>
        <dbReference type="EMBL" id="KAI8438697.1"/>
    </source>
</evidence>
<gene>
    <name evidence="1" type="ORF">MSG28_011113</name>
</gene>
<evidence type="ECO:0000313" key="2">
    <source>
        <dbReference type="Proteomes" id="UP001064048"/>
    </source>
</evidence>
<keyword evidence="2" id="KW-1185">Reference proteome</keyword>
<dbReference type="EMBL" id="CM046118">
    <property type="protein sequence ID" value="KAI8438697.1"/>
    <property type="molecule type" value="Genomic_DNA"/>
</dbReference>
<dbReference type="Proteomes" id="UP001064048">
    <property type="component" value="Chromosome 18"/>
</dbReference>
<comment type="caution">
    <text evidence="1">The sequence shown here is derived from an EMBL/GenBank/DDBJ whole genome shotgun (WGS) entry which is preliminary data.</text>
</comment>
<accession>A0ACC0KQ99</accession>
<protein>
    <submittedName>
        <fullName evidence="1">Uncharacterized protein</fullName>
    </submittedName>
</protein>
<proteinExistence type="predicted"/>
<sequence>MNVDNTKIVINGHMDQRPVIMEKDTTNYMQHKLGFSKKILLTNEAVPSKFHCQKDRKRLLSDDESAQEVFFKRKRIELVRECLQSQSATETQKESLKKDDDIVQEIIKPEEILRTQDKDTVTDSIITAEKTVQARIKRNVHYRSKAIQTICQRVWGRTSDVTIVENSKFLDELQIGSCILADRGFKHLEQKLHEKAMKLLRPPSVSTECSKFLPLFIAAVSVYGRHLCILFNGPNTRPRCSSPEFYTRPPPPTIRRHSVAVMLDMEKAFDRVWHRGLVYKMSTSTAPRRVVKTVATFLEDRQFHVAVESAVSTRAPSALVCHRGAAYRLCATGDTRMTSRSARA</sequence>
<organism evidence="1 2">
    <name type="scientific">Choristoneura fumiferana</name>
    <name type="common">Spruce budworm moth</name>
    <name type="synonym">Archips fumiferana</name>
    <dbReference type="NCBI Taxonomy" id="7141"/>
    <lineage>
        <taxon>Eukaryota</taxon>
        <taxon>Metazoa</taxon>
        <taxon>Ecdysozoa</taxon>
        <taxon>Arthropoda</taxon>
        <taxon>Hexapoda</taxon>
        <taxon>Insecta</taxon>
        <taxon>Pterygota</taxon>
        <taxon>Neoptera</taxon>
        <taxon>Endopterygota</taxon>
        <taxon>Lepidoptera</taxon>
        <taxon>Glossata</taxon>
        <taxon>Ditrysia</taxon>
        <taxon>Tortricoidea</taxon>
        <taxon>Tortricidae</taxon>
        <taxon>Tortricinae</taxon>
        <taxon>Choristoneura</taxon>
    </lineage>
</organism>
<reference evidence="1 2" key="1">
    <citation type="journal article" date="2022" name="Genome Biol. Evol.">
        <title>The Spruce Budworm Genome: Reconstructing the Evolutionary History of Antifreeze Proteins.</title>
        <authorList>
            <person name="Beliveau C."/>
            <person name="Gagne P."/>
            <person name="Picq S."/>
            <person name="Vernygora O."/>
            <person name="Keeling C.I."/>
            <person name="Pinkney K."/>
            <person name="Doucet D."/>
            <person name="Wen F."/>
            <person name="Johnston J.S."/>
            <person name="Maaroufi H."/>
            <person name="Boyle B."/>
            <person name="Laroche J."/>
            <person name="Dewar K."/>
            <person name="Juretic N."/>
            <person name="Blackburn G."/>
            <person name="Nisole A."/>
            <person name="Brunet B."/>
            <person name="Brandao M."/>
            <person name="Lumley L."/>
            <person name="Duan J."/>
            <person name="Quan G."/>
            <person name="Lucarotti C.J."/>
            <person name="Roe A.D."/>
            <person name="Sperling F.A.H."/>
            <person name="Levesque R.C."/>
            <person name="Cusson M."/>
        </authorList>
    </citation>
    <scope>NUCLEOTIDE SEQUENCE [LARGE SCALE GENOMIC DNA]</scope>
    <source>
        <strain evidence="1">Glfc:IPQL:Cfum</strain>
    </source>
</reference>
<name>A0ACC0KQ99_CHOFU</name>